<dbReference type="RefSeq" id="WP_024267370.1">
    <property type="nucleotide sequence ID" value="NC_023035.1"/>
</dbReference>
<organism evidence="2 3">
    <name type="scientific">Salinispira pacifica</name>
    <dbReference type="NCBI Taxonomy" id="1307761"/>
    <lineage>
        <taxon>Bacteria</taxon>
        <taxon>Pseudomonadati</taxon>
        <taxon>Spirochaetota</taxon>
        <taxon>Spirochaetia</taxon>
        <taxon>Spirochaetales</taxon>
        <taxon>Spirochaetaceae</taxon>
        <taxon>Salinispira</taxon>
    </lineage>
</organism>
<evidence type="ECO:0000313" key="2">
    <source>
        <dbReference type="EMBL" id="AHC14440.1"/>
    </source>
</evidence>
<dbReference type="GO" id="GO:0047831">
    <property type="term" value="F:D-ornithine 4,5-aminomutase activity"/>
    <property type="evidence" value="ECO:0007669"/>
    <property type="project" value="UniProtKB-EC"/>
</dbReference>
<dbReference type="InterPro" id="IPR016176">
    <property type="entry name" value="Cbl-dep_enz_cat"/>
</dbReference>
<dbReference type="InterPro" id="IPR015130">
    <property type="entry name" value="Lys-AminoMut_A"/>
</dbReference>
<dbReference type="Pfam" id="PF16552">
    <property type="entry name" value="OAM_alpha"/>
    <property type="match status" value="1"/>
</dbReference>
<gene>
    <name evidence="2" type="ORF">L21SP2_1022</name>
</gene>
<name>V5WFM7_9SPIO</name>
<dbReference type="OrthoDB" id="5147116at2"/>
<dbReference type="KEGG" id="slr:L21SP2_1022"/>
<dbReference type="HOGENOM" id="CLU_153213_0_0_12"/>
<dbReference type="AlphaFoldDB" id="V5WFM7"/>
<evidence type="ECO:0000259" key="1">
    <source>
        <dbReference type="Pfam" id="PF16552"/>
    </source>
</evidence>
<dbReference type="Gene3D" id="1.10.8.1000">
    <property type="entry name" value="Ornithine 4,5 aminomutase S component, alpha subunit-like"/>
    <property type="match status" value="1"/>
</dbReference>
<feature type="domain" description="D-Lysine 5,6-aminomutase alpha subunit" evidence="1">
    <location>
        <begin position="3"/>
        <end position="116"/>
    </location>
</feature>
<sequence>MQERKDDFQVRRKHLADLSEKQLEERFWQLADALTQPLIDTAYHHTSPSIERSVLLRMGISSLEAAAIVEKALDHELLGKGAGHIVYRIAADQGISIGEAAAALAEGKFWKEARAIWT</sequence>
<evidence type="ECO:0000313" key="3">
    <source>
        <dbReference type="Proteomes" id="UP000018680"/>
    </source>
</evidence>
<dbReference type="eggNOG" id="ENOG5032S0N">
    <property type="taxonomic scope" value="Bacteria"/>
</dbReference>
<keyword evidence="3" id="KW-1185">Reference proteome</keyword>
<keyword evidence="2" id="KW-0413">Isomerase</keyword>
<accession>V5WFM7</accession>
<dbReference type="Proteomes" id="UP000018680">
    <property type="component" value="Chromosome"/>
</dbReference>
<protein>
    <submittedName>
        <fullName evidence="2">D-Ornithine 4,5-aminomutase S subunit</fullName>
        <ecNumber evidence="2">5.4.3.5</ecNumber>
    </submittedName>
</protein>
<dbReference type="EMBL" id="CP006939">
    <property type="protein sequence ID" value="AHC14440.1"/>
    <property type="molecule type" value="Genomic_DNA"/>
</dbReference>
<dbReference type="EC" id="5.4.3.5" evidence="2"/>
<dbReference type="STRING" id="1307761.L21SP2_1022"/>
<dbReference type="GO" id="GO:0031419">
    <property type="term" value="F:cobalamin binding"/>
    <property type="evidence" value="ECO:0007669"/>
    <property type="project" value="InterPro"/>
</dbReference>
<dbReference type="Gene3D" id="6.10.250.2220">
    <property type="match status" value="1"/>
</dbReference>
<proteinExistence type="predicted"/>
<dbReference type="PATRIC" id="fig|1307761.3.peg.1020"/>
<reference evidence="2 3" key="1">
    <citation type="journal article" date="2015" name="Stand. Genomic Sci.">
        <title>Complete genome sequence and description of Salinispira pacifica gen. nov., sp. nov., a novel spirochaete isolated form a hypersaline microbial mat.</title>
        <authorList>
            <person name="Ben Hania W."/>
            <person name="Joseph M."/>
            <person name="Schumann P."/>
            <person name="Bunk B."/>
            <person name="Fiebig A."/>
            <person name="Sproer C."/>
            <person name="Klenk H.P."/>
            <person name="Fardeau M.L."/>
            <person name="Spring S."/>
        </authorList>
    </citation>
    <scope>NUCLEOTIDE SEQUENCE [LARGE SCALE GENOMIC DNA]</scope>
    <source>
        <strain evidence="2 3">L21-RPul-D2</strain>
    </source>
</reference>
<dbReference type="SUPFAM" id="SSF51703">
    <property type="entry name" value="Cobalamin (vitamin B12)-dependent enzymes"/>
    <property type="match status" value="1"/>
</dbReference>